<dbReference type="PATRIC" id="fig|700597.3.peg.1803"/>
<comment type="caution">
    <text evidence="2">The sequence shown here is derived from an EMBL/GenBank/DDBJ whole genome shotgun (WGS) entry which is preliminary data.</text>
</comment>
<evidence type="ECO:0000256" key="1">
    <source>
        <dbReference type="SAM" id="MobiDB-lite"/>
    </source>
</evidence>
<proteinExistence type="predicted"/>
<dbReference type="RefSeq" id="WP_007493590.1">
    <property type="nucleotide sequence ID" value="NZ_AGBF01000019.1"/>
</dbReference>
<gene>
    <name evidence="2" type="ORF">SZN_09246</name>
</gene>
<keyword evidence="3" id="KW-1185">Reference proteome</keyword>
<dbReference type="OrthoDB" id="4224765at2"/>
<dbReference type="AlphaFoldDB" id="G2G8N1"/>
<name>G2G8N1_9ACTN</name>
<reference evidence="2 3" key="1">
    <citation type="submission" date="2011-08" db="EMBL/GenBank/DDBJ databases">
        <authorList>
            <person name="Lin Y."/>
            <person name="Hao X."/>
            <person name="Johnstone L."/>
            <person name="Miller S.J."/>
            <person name="Wei G."/>
            <person name="Rensing C."/>
        </authorList>
    </citation>
    <scope>NUCLEOTIDE SEQUENCE [LARGE SCALE GENOMIC DNA]</scope>
    <source>
        <strain evidence="2 3">K42</strain>
    </source>
</reference>
<feature type="region of interest" description="Disordered" evidence="1">
    <location>
        <begin position="178"/>
        <end position="212"/>
    </location>
</feature>
<dbReference type="EMBL" id="AGBF01000019">
    <property type="protein sequence ID" value="EGX60096.1"/>
    <property type="molecule type" value="Genomic_DNA"/>
</dbReference>
<evidence type="ECO:0000313" key="2">
    <source>
        <dbReference type="EMBL" id="EGX60096.1"/>
    </source>
</evidence>
<accession>G2G8N1</accession>
<dbReference type="Proteomes" id="UP000004217">
    <property type="component" value="Unassembled WGS sequence"/>
</dbReference>
<protein>
    <submittedName>
        <fullName evidence="2">Uncharacterized protein</fullName>
    </submittedName>
</protein>
<feature type="region of interest" description="Disordered" evidence="1">
    <location>
        <begin position="101"/>
        <end position="121"/>
    </location>
</feature>
<sequence length="212" mass="22091">MPHIRVLEAIAGADFSWVPGDVVEVSEEEAASWADGHRAVLADDGGPAGAQPAMVHQEPDVVGEDGRPLEVLAATLDEVEAPDGAGGARWVRWSVTVRLPADGDRQTPAPADPAAVQDQEPGAVKAFDPREHTNREVLAYLDGVGEQEALRVLGVEAGEGENRAGIGKLRDQVLQAARERDAAEGAGQAGAEKAADYSRGGGGAPAPETRDW</sequence>
<organism evidence="2 3">
    <name type="scientific">Streptomyces zinciresistens K42</name>
    <dbReference type="NCBI Taxonomy" id="700597"/>
    <lineage>
        <taxon>Bacteria</taxon>
        <taxon>Bacillati</taxon>
        <taxon>Actinomycetota</taxon>
        <taxon>Actinomycetes</taxon>
        <taxon>Kitasatosporales</taxon>
        <taxon>Streptomycetaceae</taxon>
        <taxon>Streptomyces</taxon>
    </lineage>
</organism>
<evidence type="ECO:0000313" key="3">
    <source>
        <dbReference type="Proteomes" id="UP000004217"/>
    </source>
</evidence>